<feature type="transmembrane region" description="Helical" evidence="2">
    <location>
        <begin position="36"/>
        <end position="55"/>
    </location>
</feature>
<keyword evidence="4" id="KW-1185">Reference proteome</keyword>
<keyword evidence="2" id="KW-0472">Membrane</keyword>
<organism evidence="3 4">
    <name type="scientific">Raoultibacter timonensis</name>
    <dbReference type="NCBI Taxonomy" id="1907662"/>
    <lineage>
        <taxon>Bacteria</taxon>
        <taxon>Bacillati</taxon>
        <taxon>Actinomycetota</taxon>
        <taxon>Coriobacteriia</taxon>
        <taxon>Eggerthellales</taxon>
        <taxon>Eggerthellaceae</taxon>
        <taxon>Raoultibacter</taxon>
    </lineage>
</organism>
<keyword evidence="2" id="KW-1133">Transmembrane helix</keyword>
<dbReference type="Proteomes" id="UP001320544">
    <property type="component" value="Chromosome"/>
</dbReference>
<feature type="compositionally biased region" description="Basic and acidic residues" evidence="1">
    <location>
        <begin position="1"/>
        <end position="11"/>
    </location>
</feature>
<feature type="compositionally biased region" description="Low complexity" evidence="1">
    <location>
        <begin position="12"/>
        <end position="22"/>
    </location>
</feature>
<evidence type="ECO:0000256" key="1">
    <source>
        <dbReference type="SAM" id="MobiDB-lite"/>
    </source>
</evidence>
<feature type="region of interest" description="Disordered" evidence="1">
    <location>
        <begin position="1"/>
        <end position="22"/>
    </location>
</feature>
<evidence type="ECO:0000313" key="4">
    <source>
        <dbReference type="Proteomes" id="UP001320544"/>
    </source>
</evidence>
<keyword evidence="2" id="KW-0812">Transmembrane</keyword>
<name>A0ABM7WFI0_9ACTN</name>
<dbReference type="EMBL" id="AP025564">
    <property type="protein sequence ID" value="BDE94872.1"/>
    <property type="molecule type" value="Genomic_DNA"/>
</dbReference>
<proteinExistence type="predicted"/>
<gene>
    <name evidence="3" type="ORF">CE91St30_02050</name>
</gene>
<protein>
    <submittedName>
        <fullName evidence="3">Uncharacterized protein</fullName>
    </submittedName>
</protein>
<evidence type="ECO:0000313" key="3">
    <source>
        <dbReference type="EMBL" id="BDE94872.1"/>
    </source>
</evidence>
<accession>A0ABM7WFI0</accession>
<reference evidence="3 4" key="1">
    <citation type="submission" date="2022-01" db="EMBL/GenBank/DDBJ databases">
        <title>Novel bile acid biosynthetic pathways are enriched in the microbiome of centenarians.</title>
        <authorList>
            <person name="Sato Y."/>
            <person name="Atarashi K."/>
            <person name="Plichta R.D."/>
            <person name="Arai Y."/>
            <person name="Sasajima S."/>
            <person name="Kearney M.S."/>
            <person name="Suda W."/>
            <person name="Takeshita K."/>
            <person name="Sasaki T."/>
            <person name="Okamoto S."/>
            <person name="Skelly N.A."/>
            <person name="Okamura Y."/>
            <person name="Vlamakis H."/>
            <person name="Li Y."/>
            <person name="Tanoue T."/>
            <person name="Takei H."/>
            <person name="Nittono H."/>
            <person name="Narushima S."/>
            <person name="Irie J."/>
            <person name="Itoh H."/>
            <person name="Moriya K."/>
            <person name="Sugiura Y."/>
            <person name="Suematsu M."/>
            <person name="Moritoki N."/>
            <person name="Shibata S."/>
            <person name="Littman R.D."/>
            <person name="Fischbach A.M."/>
            <person name="Uwamino Y."/>
            <person name="Inoue T."/>
            <person name="Honda A."/>
            <person name="Hattori M."/>
            <person name="Murai T."/>
            <person name="Xavier J.R."/>
            <person name="Hirose N."/>
            <person name="Honda K."/>
        </authorList>
    </citation>
    <scope>NUCLEOTIDE SEQUENCE [LARGE SCALE GENOMIC DNA]</scope>
    <source>
        <strain evidence="3 4">CE91-St30</strain>
    </source>
</reference>
<sequence>MHHGPMRDRAEQACARTRTQAARKAERRRGALGLEMMWAIGAVMIVAWSCCIAAARADEKCARMQTKLMRCGGKGVYVDG</sequence>
<evidence type="ECO:0000256" key="2">
    <source>
        <dbReference type="SAM" id="Phobius"/>
    </source>
</evidence>